<protein>
    <submittedName>
        <fullName evidence="1">Uncharacterized protein</fullName>
    </submittedName>
</protein>
<sequence>MTPSSREAQSTKHKAPSMISQLLGTFLSPIHDDDARSDSNSTTSLQNTVKFLQITHFIPSSVIHHPSFIIIPTAGTGPFSFYNLDVFFPKNNVVRGTQHNTPRNPRPDRPAALPSYISSLHNPYHPISITITPTYQGSIMTPQPLDPIISSQ</sequence>
<dbReference type="EMBL" id="CAJVRM010000003">
    <property type="protein sequence ID" value="CAG8970931.1"/>
    <property type="molecule type" value="Genomic_DNA"/>
</dbReference>
<reference evidence="1" key="1">
    <citation type="submission" date="2021-07" db="EMBL/GenBank/DDBJ databases">
        <authorList>
            <person name="Durling M."/>
        </authorList>
    </citation>
    <scope>NUCLEOTIDE SEQUENCE</scope>
</reference>
<dbReference type="Proteomes" id="UP000701801">
    <property type="component" value="Unassembled WGS sequence"/>
</dbReference>
<gene>
    <name evidence="1" type="ORF">HYALB_00000911</name>
</gene>
<accession>A0A9N9LEB0</accession>
<keyword evidence="2" id="KW-1185">Reference proteome</keyword>
<comment type="caution">
    <text evidence="1">The sequence shown here is derived from an EMBL/GenBank/DDBJ whole genome shotgun (WGS) entry which is preliminary data.</text>
</comment>
<organism evidence="1 2">
    <name type="scientific">Hymenoscyphus albidus</name>
    <dbReference type="NCBI Taxonomy" id="595503"/>
    <lineage>
        <taxon>Eukaryota</taxon>
        <taxon>Fungi</taxon>
        <taxon>Dikarya</taxon>
        <taxon>Ascomycota</taxon>
        <taxon>Pezizomycotina</taxon>
        <taxon>Leotiomycetes</taxon>
        <taxon>Helotiales</taxon>
        <taxon>Helotiaceae</taxon>
        <taxon>Hymenoscyphus</taxon>
    </lineage>
</organism>
<evidence type="ECO:0000313" key="2">
    <source>
        <dbReference type="Proteomes" id="UP000701801"/>
    </source>
</evidence>
<dbReference type="AlphaFoldDB" id="A0A9N9LEB0"/>
<evidence type="ECO:0000313" key="1">
    <source>
        <dbReference type="EMBL" id="CAG8970931.1"/>
    </source>
</evidence>
<name>A0A9N9LEB0_9HELO</name>
<proteinExistence type="predicted"/>